<reference evidence="4" key="1">
    <citation type="submission" date="2019-01" db="EMBL/GenBank/DDBJ databases">
        <authorList>
            <consortium name="Genoscope - CEA"/>
            <person name="William W."/>
        </authorList>
    </citation>
    <scope>NUCLEOTIDE SEQUENCE</scope>
    <source>
        <strain evidence="4">CR-1</strain>
    </source>
</reference>
<evidence type="ECO:0000259" key="3">
    <source>
        <dbReference type="Pfam" id="PF01048"/>
    </source>
</evidence>
<dbReference type="GO" id="GO:0019509">
    <property type="term" value="P:L-methionine salvage from methylthioadenosine"/>
    <property type="evidence" value="ECO:0007669"/>
    <property type="project" value="TreeGrafter"/>
</dbReference>
<dbReference type="Pfam" id="PF01048">
    <property type="entry name" value="PNP_UDP_1"/>
    <property type="match status" value="1"/>
</dbReference>
<keyword evidence="2" id="KW-0808">Transferase</keyword>
<dbReference type="EMBL" id="CAACVI010000007">
    <property type="protein sequence ID" value="VEN73333.1"/>
    <property type="molecule type" value="Genomic_DNA"/>
</dbReference>
<dbReference type="SUPFAM" id="SSF53167">
    <property type="entry name" value="Purine and uridine phosphorylases"/>
    <property type="match status" value="1"/>
</dbReference>
<evidence type="ECO:0000256" key="2">
    <source>
        <dbReference type="ARBA" id="ARBA00022679"/>
    </source>
</evidence>
<dbReference type="Gene3D" id="3.40.50.1580">
    <property type="entry name" value="Nucleoside phosphorylase domain"/>
    <property type="match status" value="1"/>
</dbReference>
<proteinExistence type="predicted"/>
<sequence length="257" mass="28474">MTDLCVITGSGFYDFPGASEWADRPVETPRGTVLFKEGLWRGKKIAFLSRHREGHTLLPNMIDHRANCLAAAALRPRAVIATTVCGVLNPAIPLARLMIFNDLFFPDNRLPSGEICSAFEREGQNGRGHWMFSNPFYDVSDWFSSSRALTGLTYGHVNGPRFNSVKEISFFAQYCDAVSQTCGPETVLFGEMEIPYILLGFGVDYANGVMKENTPPEALTANMEQSRDAFVQAIGVAADRLEEIAFSGFMHRFEDGP</sequence>
<organism evidence="4">
    <name type="scientific">uncultured Desulfobacteraceae bacterium</name>
    <dbReference type="NCBI Taxonomy" id="218296"/>
    <lineage>
        <taxon>Bacteria</taxon>
        <taxon>Pseudomonadati</taxon>
        <taxon>Thermodesulfobacteriota</taxon>
        <taxon>Desulfobacteria</taxon>
        <taxon>Desulfobacterales</taxon>
        <taxon>Desulfobacteraceae</taxon>
        <taxon>environmental samples</taxon>
    </lineage>
</organism>
<dbReference type="GO" id="GO:0005829">
    <property type="term" value="C:cytosol"/>
    <property type="evidence" value="ECO:0007669"/>
    <property type="project" value="TreeGrafter"/>
</dbReference>
<dbReference type="GO" id="GO:0017061">
    <property type="term" value="F:S-methyl-5-thioadenosine phosphorylase activity"/>
    <property type="evidence" value="ECO:0007669"/>
    <property type="project" value="InterPro"/>
</dbReference>
<dbReference type="AlphaFoldDB" id="A0A484HF48"/>
<dbReference type="InterPro" id="IPR000845">
    <property type="entry name" value="Nucleoside_phosphorylase_d"/>
</dbReference>
<gene>
    <name evidence="4" type="ORF">EPICR_150050</name>
</gene>
<dbReference type="InterPro" id="IPR010044">
    <property type="entry name" value="MTAP"/>
</dbReference>
<dbReference type="InterPro" id="IPR035994">
    <property type="entry name" value="Nucleoside_phosphorylase_sf"/>
</dbReference>
<dbReference type="GO" id="GO:0009116">
    <property type="term" value="P:nucleoside metabolic process"/>
    <property type="evidence" value="ECO:0007669"/>
    <property type="project" value="InterPro"/>
</dbReference>
<dbReference type="PANTHER" id="PTHR42679">
    <property type="entry name" value="S-METHYL-5'-THIOADENOSINE PHOSPHORYLASE"/>
    <property type="match status" value="1"/>
</dbReference>
<evidence type="ECO:0000313" key="4">
    <source>
        <dbReference type="EMBL" id="VEN73333.1"/>
    </source>
</evidence>
<keyword evidence="1" id="KW-0328">Glycosyltransferase</keyword>
<dbReference type="PANTHER" id="PTHR42679:SF2">
    <property type="entry name" value="S-METHYL-5'-THIOADENOSINE PHOSPHORYLASE"/>
    <property type="match status" value="1"/>
</dbReference>
<name>A0A484HF48_9BACT</name>
<feature type="domain" description="Nucleoside phosphorylase" evidence="3">
    <location>
        <begin position="4"/>
        <end position="229"/>
    </location>
</feature>
<accession>A0A484HF48</accession>
<evidence type="ECO:0000256" key="1">
    <source>
        <dbReference type="ARBA" id="ARBA00022676"/>
    </source>
</evidence>
<protein>
    <recommendedName>
        <fullName evidence="3">Nucleoside phosphorylase domain-containing protein</fullName>
    </recommendedName>
</protein>